<dbReference type="PROSITE" id="PS50090">
    <property type="entry name" value="MYB_LIKE"/>
    <property type="match status" value="2"/>
</dbReference>
<dbReference type="Gene3D" id="1.10.10.60">
    <property type="entry name" value="Homeodomain-like"/>
    <property type="match status" value="2"/>
</dbReference>
<reference evidence="7 8" key="1">
    <citation type="submission" date="2024-04" db="EMBL/GenBank/DDBJ databases">
        <title>Tritrichomonas musculus Genome.</title>
        <authorList>
            <person name="Alves-Ferreira E."/>
            <person name="Grigg M."/>
            <person name="Lorenzi H."/>
            <person name="Galac M."/>
        </authorList>
    </citation>
    <scope>NUCLEOTIDE SEQUENCE [LARGE SCALE GENOMIC DNA]</scope>
    <source>
        <strain evidence="7 8">EAF2021</strain>
    </source>
</reference>
<name>A0ABR2GTL0_9EUKA</name>
<dbReference type="Proteomes" id="UP001470230">
    <property type="component" value="Unassembled WGS sequence"/>
</dbReference>
<evidence type="ECO:0000256" key="1">
    <source>
        <dbReference type="ARBA" id="ARBA00023015"/>
    </source>
</evidence>
<keyword evidence="8" id="KW-1185">Reference proteome</keyword>
<proteinExistence type="predicted"/>
<sequence length="413" mass="47393">MKSQRHGRSHPRSGFTPDEDYHLINLVAQYGKNAWGTIASYMEKRNARQCKDRYTSYLSPTINNGPYSQEEDDLLRQKYLEIGPKWVKISKFFANRTDISIKCRWAILNRKDMKMKGKNIQSADENTIINKISSDNISNNNSSGNASPFDRNTLNTIKENNIIISKNKNNTKKRNLKKKNIKDSEAPSHRTMMTIRKRDKKHIYNYDDDSEEIDEDKFIFYEQKMSQDITSKAPISSNKRIPAPSLFISSDNGSLNNSPEPKLSNSFQLGQNNSQEKFSAPQKVENLPIFPNNQSFIFQTDNSTNLNSLSSFNSRRFLGNFTSINEGEIADNHSALLPSKGTVLNQETCIERQKNDYFVNNIIHNSSMNKNNQKLKSSGESLMNDFSWNFGWDIPIGENDDHINLFCDGPSFF</sequence>
<keyword evidence="2" id="KW-0238">DNA-binding</keyword>
<dbReference type="InterPro" id="IPR017930">
    <property type="entry name" value="Myb_dom"/>
</dbReference>
<dbReference type="Pfam" id="PF13921">
    <property type="entry name" value="Myb_DNA-bind_6"/>
    <property type="match status" value="1"/>
</dbReference>
<keyword evidence="3" id="KW-0804">Transcription</keyword>
<dbReference type="InterPro" id="IPR009057">
    <property type="entry name" value="Homeodomain-like_sf"/>
</dbReference>
<dbReference type="SUPFAM" id="SSF46689">
    <property type="entry name" value="Homeodomain-like"/>
    <property type="match status" value="1"/>
</dbReference>
<keyword evidence="1" id="KW-0805">Transcription regulation</keyword>
<evidence type="ECO:0000259" key="5">
    <source>
        <dbReference type="PROSITE" id="PS50090"/>
    </source>
</evidence>
<dbReference type="CDD" id="cd00167">
    <property type="entry name" value="SANT"/>
    <property type="match status" value="2"/>
</dbReference>
<feature type="domain" description="HTH myb-type" evidence="6">
    <location>
        <begin position="65"/>
        <end position="113"/>
    </location>
</feature>
<comment type="caution">
    <text evidence="7">The sequence shown here is derived from an EMBL/GenBank/DDBJ whole genome shotgun (WGS) entry which is preliminary data.</text>
</comment>
<organism evidence="7 8">
    <name type="scientific">Tritrichomonas musculus</name>
    <dbReference type="NCBI Taxonomy" id="1915356"/>
    <lineage>
        <taxon>Eukaryota</taxon>
        <taxon>Metamonada</taxon>
        <taxon>Parabasalia</taxon>
        <taxon>Tritrichomonadida</taxon>
        <taxon>Tritrichomonadidae</taxon>
        <taxon>Tritrichomonas</taxon>
    </lineage>
</organism>
<dbReference type="EMBL" id="JAPFFF010000062">
    <property type="protein sequence ID" value="KAK8837006.1"/>
    <property type="molecule type" value="Genomic_DNA"/>
</dbReference>
<dbReference type="PANTHER" id="PTHR46621:SF1">
    <property type="entry name" value="SNRNA-ACTIVATING PROTEIN COMPLEX SUBUNIT 4"/>
    <property type="match status" value="1"/>
</dbReference>
<dbReference type="InterPro" id="IPR051575">
    <property type="entry name" value="Myb-like_DNA-bd"/>
</dbReference>
<evidence type="ECO:0000256" key="2">
    <source>
        <dbReference type="ARBA" id="ARBA00023125"/>
    </source>
</evidence>
<feature type="domain" description="Myb-like" evidence="5">
    <location>
        <begin position="59"/>
        <end position="105"/>
    </location>
</feature>
<evidence type="ECO:0000313" key="8">
    <source>
        <dbReference type="Proteomes" id="UP001470230"/>
    </source>
</evidence>
<protein>
    <recommendedName>
        <fullName evidence="9">Myb-like DNA-binding domain containing protein</fullName>
    </recommendedName>
</protein>
<dbReference type="PROSITE" id="PS51294">
    <property type="entry name" value="HTH_MYB"/>
    <property type="match status" value="2"/>
</dbReference>
<dbReference type="PANTHER" id="PTHR46621">
    <property type="entry name" value="SNRNA-ACTIVATING PROTEIN COMPLEX SUBUNIT 4"/>
    <property type="match status" value="1"/>
</dbReference>
<gene>
    <name evidence="7" type="ORF">M9Y10_037044</name>
</gene>
<feature type="domain" description="Myb-like" evidence="5">
    <location>
        <begin position="7"/>
        <end position="58"/>
    </location>
</feature>
<evidence type="ECO:0000256" key="3">
    <source>
        <dbReference type="ARBA" id="ARBA00023163"/>
    </source>
</evidence>
<feature type="domain" description="HTH myb-type" evidence="6">
    <location>
        <begin position="1"/>
        <end position="62"/>
    </location>
</feature>
<dbReference type="InterPro" id="IPR001005">
    <property type="entry name" value="SANT/Myb"/>
</dbReference>
<evidence type="ECO:0008006" key="9">
    <source>
        <dbReference type="Google" id="ProtNLM"/>
    </source>
</evidence>
<keyword evidence="4" id="KW-0539">Nucleus</keyword>
<evidence type="ECO:0000256" key="4">
    <source>
        <dbReference type="ARBA" id="ARBA00023242"/>
    </source>
</evidence>
<evidence type="ECO:0000259" key="6">
    <source>
        <dbReference type="PROSITE" id="PS51294"/>
    </source>
</evidence>
<evidence type="ECO:0000313" key="7">
    <source>
        <dbReference type="EMBL" id="KAK8837006.1"/>
    </source>
</evidence>
<accession>A0ABR2GTL0</accession>
<dbReference type="SMART" id="SM00717">
    <property type="entry name" value="SANT"/>
    <property type="match status" value="2"/>
</dbReference>